<accession>A0A0E9T4V4</accession>
<organism evidence="1">
    <name type="scientific">Anguilla anguilla</name>
    <name type="common">European freshwater eel</name>
    <name type="synonym">Muraena anguilla</name>
    <dbReference type="NCBI Taxonomy" id="7936"/>
    <lineage>
        <taxon>Eukaryota</taxon>
        <taxon>Metazoa</taxon>
        <taxon>Chordata</taxon>
        <taxon>Craniata</taxon>
        <taxon>Vertebrata</taxon>
        <taxon>Euteleostomi</taxon>
        <taxon>Actinopterygii</taxon>
        <taxon>Neopterygii</taxon>
        <taxon>Teleostei</taxon>
        <taxon>Anguilliformes</taxon>
        <taxon>Anguillidae</taxon>
        <taxon>Anguilla</taxon>
    </lineage>
</organism>
<name>A0A0E9T4V4_ANGAN</name>
<dbReference type="EMBL" id="GBXM01059928">
    <property type="protein sequence ID" value="JAH48649.1"/>
    <property type="molecule type" value="Transcribed_RNA"/>
</dbReference>
<protein>
    <submittedName>
        <fullName evidence="1">Uncharacterized protein</fullName>
    </submittedName>
</protein>
<reference evidence="1" key="1">
    <citation type="submission" date="2014-11" db="EMBL/GenBank/DDBJ databases">
        <authorList>
            <person name="Amaro Gonzalez C."/>
        </authorList>
    </citation>
    <scope>NUCLEOTIDE SEQUENCE</scope>
</reference>
<evidence type="ECO:0000313" key="1">
    <source>
        <dbReference type="EMBL" id="JAH48649.1"/>
    </source>
</evidence>
<proteinExistence type="predicted"/>
<dbReference type="AlphaFoldDB" id="A0A0E9T4V4"/>
<sequence length="56" mass="6517">MLYWQRHCAVSLTEELLLHSYQSDMFSLGCFYEMVCVTPVEPKRTAAVLTLNYILT</sequence>
<reference evidence="1" key="2">
    <citation type="journal article" date="2015" name="Fish Shellfish Immunol.">
        <title>Early steps in the European eel (Anguilla anguilla)-Vibrio vulnificus interaction in the gills: Role of the RtxA13 toxin.</title>
        <authorList>
            <person name="Callol A."/>
            <person name="Pajuelo D."/>
            <person name="Ebbesson L."/>
            <person name="Teles M."/>
            <person name="MacKenzie S."/>
            <person name="Amaro C."/>
        </authorList>
    </citation>
    <scope>NUCLEOTIDE SEQUENCE</scope>
</reference>